<dbReference type="RefSeq" id="WP_067616680.1">
    <property type="nucleotide sequence ID" value="NZ_MAGO01000003.1"/>
</dbReference>
<dbReference type="InterPro" id="IPR050336">
    <property type="entry name" value="Chromosome_partition/occlusion"/>
</dbReference>
<sequence>MENKRPLGRGIGALLSEEEIFEVGSPGYFLCPIEKLRPNPKQPRRSVDDETLEQLANSIREKGILQPLVVRRSEEEGFYDIIAGERRYRAARLAQLASIPVVIKDVTPEEVLELALIENIQRKDLTPIEEAEAYMRLLEEYGLTQSELSKRVGKDRSTIANFLRILRLPEEIKNDLSQGIITMGHARALLMLEEDETAMMTLWNRIKKEALSVRQAEAMARAILSGKLSNARAEKARQENDPNIRRLCDELTYELGFKVKVVQKKRGGKVEIHYSNLDELDKIIELLESLPK</sequence>
<evidence type="ECO:0000313" key="5">
    <source>
        <dbReference type="EMBL" id="OCC15938.1"/>
    </source>
</evidence>
<evidence type="ECO:0000313" key="6">
    <source>
        <dbReference type="Proteomes" id="UP000093080"/>
    </source>
</evidence>
<dbReference type="InterPro" id="IPR041468">
    <property type="entry name" value="HTH_ParB/Spo0J"/>
</dbReference>
<keyword evidence="6" id="KW-1185">Reference proteome</keyword>
<dbReference type="GO" id="GO:0045881">
    <property type="term" value="P:positive regulation of sporulation resulting in formation of a cellular spore"/>
    <property type="evidence" value="ECO:0007669"/>
    <property type="project" value="TreeGrafter"/>
</dbReference>
<dbReference type="SMART" id="SM00470">
    <property type="entry name" value="ParB"/>
    <property type="match status" value="1"/>
</dbReference>
<name>A0A1B9F7K6_9BACT</name>
<dbReference type="GO" id="GO:0007059">
    <property type="term" value="P:chromosome segregation"/>
    <property type="evidence" value="ECO:0007669"/>
    <property type="project" value="UniProtKB-KW"/>
</dbReference>
<dbReference type="AlphaFoldDB" id="A0A1B9F7K6"/>
<gene>
    <name evidence="5" type="ORF">DBT_0863</name>
</gene>
<dbReference type="InterPro" id="IPR036086">
    <property type="entry name" value="ParB/Sulfiredoxin_sf"/>
</dbReference>
<evidence type="ECO:0000256" key="1">
    <source>
        <dbReference type="ARBA" id="ARBA00006295"/>
    </source>
</evidence>
<reference evidence="5 6" key="1">
    <citation type="submission" date="2016-06" db="EMBL/GenBank/DDBJ databases">
        <title>Respiratory ammonification of nitrate coupled to the oxidation of elemental sulfur in deep-sea autotrophic thermophilic bacteria.</title>
        <authorList>
            <person name="Slobodkina G.B."/>
            <person name="Mardanov A.V."/>
            <person name="Ravin N.V."/>
            <person name="Frolova A.A."/>
            <person name="Viryasiv M.B."/>
            <person name="Chernyh N.A."/>
            <person name="Bonch-Osmolovskaya E.A."/>
            <person name="Slobodkin A.I."/>
        </authorList>
    </citation>
    <scope>NUCLEOTIDE SEQUENCE [LARGE SCALE GENOMIC DNA]</scope>
    <source>
        <strain evidence="5 6">S69</strain>
    </source>
</reference>
<dbReference type="InterPro" id="IPR001387">
    <property type="entry name" value="Cro/C1-type_HTH"/>
</dbReference>
<dbReference type="NCBIfam" id="TIGR00180">
    <property type="entry name" value="parB_part"/>
    <property type="match status" value="1"/>
</dbReference>
<dbReference type="SUPFAM" id="SSF109709">
    <property type="entry name" value="KorB DNA-binding domain-like"/>
    <property type="match status" value="1"/>
</dbReference>
<dbReference type="CDD" id="cd00093">
    <property type="entry name" value="HTH_XRE"/>
    <property type="match status" value="1"/>
</dbReference>
<dbReference type="CDD" id="cd16393">
    <property type="entry name" value="SPO0J_N"/>
    <property type="match status" value="1"/>
</dbReference>
<dbReference type="InterPro" id="IPR003115">
    <property type="entry name" value="ParB_N"/>
</dbReference>
<dbReference type="Pfam" id="PF17762">
    <property type="entry name" value="HTH_ParB"/>
    <property type="match status" value="1"/>
</dbReference>
<dbReference type="OrthoDB" id="9802051at2"/>
<dbReference type="GO" id="GO:0003677">
    <property type="term" value="F:DNA binding"/>
    <property type="evidence" value="ECO:0007669"/>
    <property type="project" value="UniProtKB-KW"/>
</dbReference>
<organism evidence="5 6">
    <name type="scientific">Dissulfuribacter thermophilus</name>
    <dbReference type="NCBI Taxonomy" id="1156395"/>
    <lineage>
        <taxon>Bacteria</taxon>
        <taxon>Pseudomonadati</taxon>
        <taxon>Thermodesulfobacteriota</taxon>
        <taxon>Dissulfuribacteria</taxon>
        <taxon>Dissulfuribacterales</taxon>
        <taxon>Dissulfuribacteraceae</taxon>
        <taxon>Dissulfuribacter</taxon>
    </lineage>
</organism>
<feature type="domain" description="ParB-like N-terminal" evidence="4">
    <location>
        <begin position="29"/>
        <end position="120"/>
    </location>
</feature>
<dbReference type="FunFam" id="1.10.10.2830:FF:000001">
    <property type="entry name" value="Chromosome partitioning protein ParB"/>
    <property type="match status" value="1"/>
</dbReference>
<dbReference type="Proteomes" id="UP000093080">
    <property type="component" value="Unassembled WGS sequence"/>
</dbReference>
<comment type="caution">
    <text evidence="5">The sequence shown here is derived from an EMBL/GenBank/DDBJ whole genome shotgun (WGS) entry which is preliminary data.</text>
</comment>
<protein>
    <submittedName>
        <fullName evidence="5">Chromosome (Plasmid) partitioning protein ParB</fullName>
    </submittedName>
</protein>
<dbReference type="EMBL" id="MAGO01000003">
    <property type="protein sequence ID" value="OCC15938.1"/>
    <property type="molecule type" value="Genomic_DNA"/>
</dbReference>
<dbReference type="Pfam" id="PF23552">
    <property type="entry name" value="ParB_C"/>
    <property type="match status" value="1"/>
</dbReference>
<dbReference type="GO" id="GO:0005694">
    <property type="term" value="C:chromosome"/>
    <property type="evidence" value="ECO:0007669"/>
    <property type="project" value="TreeGrafter"/>
</dbReference>
<dbReference type="InterPro" id="IPR057240">
    <property type="entry name" value="ParB_dimer_C"/>
</dbReference>
<keyword evidence="2" id="KW-0159">Chromosome partition</keyword>
<dbReference type="STRING" id="1156395.DBT_0863"/>
<proteinExistence type="inferred from homology"/>
<dbReference type="Pfam" id="PF02195">
    <property type="entry name" value="ParB_N"/>
    <property type="match status" value="1"/>
</dbReference>
<dbReference type="SUPFAM" id="SSF110849">
    <property type="entry name" value="ParB/Sulfiredoxin"/>
    <property type="match status" value="1"/>
</dbReference>
<evidence type="ECO:0000256" key="2">
    <source>
        <dbReference type="ARBA" id="ARBA00022829"/>
    </source>
</evidence>
<dbReference type="PANTHER" id="PTHR33375">
    <property type="entry name" value="CHROMOSOME-PARTITIONING PROTEIN PARB-RELATED"/>
    <property type="match status" value="1"/>
</dbReference>
<comment type="similarity">
    <text evidence="1">Belongs to the ParB family.</text>
</comment>
<dbReference type="FunFam" id="3.90.1530.30:FF:000001">
    <property type="entry name" value="Chromosome partitioning protein ParB"/>
    <property type="match status" value="1"/>
</dbReference>
<dbReference type="PANTHER" id="PTHR33375:SF1">
    <property type="entry name" value="CHROMOSOME-PARTITIONING PROTEIN PARB-RELATED"/>
    <property type="match status" value="1"/>
</dbReference>
<dbReference type="PATRIC" id="fig|1156395.6.peg.877"/>
<dbReference type="InterPro" id="IPR004437">
    <property type="entry name" value="ParB/RepB/Spo0J"/>
</dbReference>
<evidence type="ECO:0000256" key="3">
    <source>
        <dbReference type="ARBA" id="ARBA00023125"/>
    </source>
</evidence>
<accession>A0A1B9F7K6</accession>
<evidence type="ECO:0000259" key="4">
    <source>
        <dbReference type="SMART" id="SM00470"/>
    </source>
</evidence>
<dbReference type="Gene3D" id="1.10.10.2830">
    <property type="match status" value="1"/>
</dbReference>
<keyword evidence="3" id="KW-0238">DNA-binding</keyword>
<dbReference type="Gene3D" id="3.90.1530.30">
    <property type="match status" value="1"/>
</dbReference>